<reference evidence="5" key="1">
    <citation type="journal article" date="2014" name="Int. J. Syst. Evol. Microbiol.">
        <title>Complete genome sequence of Corynebacterium casei LMG S-19264T (=DSM 44701T), isolated from a smear-ripened cheese.</title>
        <authorList>
            <consortium name="US DOE Joint Genome Institute (JGI-PGF)"/>
            <person name="Walter F."/>
            <person name="Albersmeier A."/>
            <person name="Kalinowski J."/>
            <person name="Ruckert C."/>
        </authorList>
    </citation>
    <scope>NUCLEOTIDE SEQUENCE</scope>
    <source>
        <strain evidence="5">KCTC 23732</strain>
    </source>
</reference>
<dbReference type="InterPro" id="IPR051010">
    <property type="entry name" value="BCAA_transport"/>
</dbReference>
<gene>
    <name evidence="5" type="ORF">GCM10011450_22870</name>
</gene>
<proteinExistence type="inferred from homology"/>
<accession>A0A918JP68</accession>
<dbReference type="AlphaFoldDB" id="A0A918JP68"/>
<organism evidence="5 6">
    <name type="scientific">Advenella faeciporci</name>
    <dbReference type="NCBI Taxonomy" id="797535"/>
    <lineage>
        <taxon>Bacteria</taxon>
        <taxon>Pseudomonadati</taxon>
        <taxon>Pseudomonadota</taxon>
        <taxon>Betaproteobacteria</taxon>
        <taxon>Burkholderiales</taxon>
        <taxon>Alcaligenaceae</taxon>
    </lineage>
</organism>
<dbReference type="PANTHER" id="PTHR30483:SF6">
    <property type="entry name" value="PERIPLASMIC BINDING PROTEIN OF ABC TRANSPORTER FOR NATURAL AMINO ACIDS"/>
    <property type="match status" value="1"/>
</dbReference>
<feature type="signal peptide" evidence="3">
    <location>
        <begin position="1"/>
        <end position="24"/>
    </location>
</feature>
<dbReference type="EMBL" id="BMYS01000018">
    <property type="protein sequence ID" value="GGW92216.1"/>
    <property type="molecule type" value="Genomic_DNA"/>
</dbReference>
<evidence type="ECO:0000256" key="2">
    <source>
        <dbReference type="ARBA" id="ARBA00022729"/>
    </source>
</evidence>
<protein>
    <submittedName>
        <fullName evidence="5">ABC transporter substrate-binding protein</fullName>
    </submittedName>
</protein>
<dbReference type="InterPro" id="IPR028081">
    <property type="entry name" value="Leu-bd"/>
</dbReference>
<keyword evidence="6" id="KW-1185">Reference proteome</keyword>
<dbReference type="SUPFAM" id="SSF53822">
    <property type="entry name" value="Periplasmic binding protein-like I"/>
    <property type="match status" value="1"/>
</dbReference>
<reference evidence="5" key="2">
    <citation type="submission" date="2020-09" db="EMBL/GenBank/DDBJ databases">
        <authorList>
            <person name="Sun Q."/>
            <person name="Kim S."/>
        </authorList>
    </citation>
    <scope>NUCLEOTIDE SEQUENCE</scope>
    <source>
        <strain evidence="5">KCTC 23732</strain>
    </source>
</reference>
<dbReference type="Proteomes" id="UP000608345">
    <property type="component" value="Unassembled WGS sequence"/>
</dbReference>
<evidence type="ECO:0000256" key="1">
    <source>
        <dbReference type="ARBA" id="ARBA00010062"/>
    </source>
</evidence>
<sequence>MKKEGMCILGKVAKAGVGLSLAMAALPAAQATEAKISDNLVKIGVLTDMSGPYSDFSGAGAVTAAQMAVEDFQKANPDFKTPIELVSADHQNKIDVGMARANSWFDVDKVDVITELVTSNIALAVSKIAADKNRVALVSGAASLPLTNEQCNKNTVHWVYDTYSLSNGTAKYVLDSGKKNWYFITVNYTFGGAMMDAAGKVIEKNNGKIVGSSKHPLNSTDFSSYLLNAQQSNADVIALANGGQDTITAVKQAAEFGITQSKQSILPMVMFINDIHALGLDAAQGLMLTEGFYWDRDDKTRDWSERYYAKTNKMPSMGQAGVYSSVINYLDAIKQTGTDEADKVMAYLKSKEIDDGLFKGKIREDGKFAHDMLLLEVKKPGESKRPWDYYHIKGVISAEDANLPLSESKCHLVTKR</sequence>
<evidence type="ECO:0000256" key="3">
    <source>
        <dbReference type="SAM" id="SignalP"/>
    </source>
</evidence>
<keyword evidence="2 3" id="KW-0732">Signal</keyword>
<dbReference type="InterPro" id="IPR028082">
    <property type="entry name" value="Peripla_BP_I"/>
</dbReference>
<evidence type="ECO:0000313" key="6">
    <source>
        <dbReference type="Proteomes" id="UP000608345"/>
    </source>
</evidence>
<feature type="chain" id="PRO_5038116044" evidence="3">
    <location>
        <begin position="25"/>
        <end position="416"/>
    </location>
</feature>
<dbReference type="PANTHER" id="PTHR30483">
    <property type="entry name" value="LEUCINE-SPECIFIC-BINDING PROTEIN"/>
    <property type="match status" value="1"/>
</dbReference>
<dbReference type="RefSeq" id="WP_189385633.1">
    <property type="nucleotide sequence ID" value="NZ_BAABFY010000012.1"/>
</dbReference>
<comment type="similarity">
    <text evidence="1">Belongs to the leucine-binding protein family.</text>
</comment>
<name>A0A918JP68_9BURK</name>
<dbReference type="Pfam" id="PF13458">
    <property type="entry name" value="Peripla_BP_6"/>
    <property type="match status" value="1"/>
</dbReference>
<evidence type="ECO:0000313" key="5">
    <source>
        <dbReference type="EMBL" id="GGW92216.1"/>
    </source>
</evidence>
<evidence type="ECO:0000259" key="4">
    <source>
        <dbReference type="Pfam" id="PF13458"/>
    </source>
</evidence>
<comment type="caution">
    <text evidence="5">The sequence shown here is derived from an EMBL/GenBank/DDBJ whole genome shotgun (WGS) entry which is preliminary data.</text>
</comment>
<dbReference type="Gene3D" id="3.40.50.2300">
    <property type="match status" value="2"/>
</dbReference>
<dbReference type="CDD" id="cd06327">
    <property type="entry name" value="PBP1_SBP-like"/>
    <property type="match status" value="1"/>
</dbReference>
<feature type="domain" description="Leucine-binding protein" evidence="4">
    <location>
        <begin position="41"/>
        <end position="379"/>
    </location>
</feature>